<accession>A0ABT0UYW1</accession>
<dbReference type="PROSITE" id="PS00107">
    <property type="entry name" value="PROTEIN_KINASE_ATP"/>
    <property type="match status" value="1"/>
</dbReference>
<dbReference type="PANTHER" id="PTHR43289">
    <property type="entry name" value="MITOGEN-ACTIVATED PROTEIN KINASE KINASE KINASE 20-RELATED"/>
    <property type="match status" value="1"/>
</dbReference>
<dbReference type="Proteomes" id="UP001431429">
    <property type="component" value="Unassembled WGS sequence"/>
</dbReference>
<keyword evidence="2 5" id="KW-0547">Nucleotide-binding</keyword>
<gene>
    <name evidence="7" type="ORF">NBG84_36250</name>
</gene>
<dbReference type="InterPro" id="IPR008271">
    <property type="entry name" value="Ser/Thr_kinase_AS"/>
</dbReference>
<dbReference type="EMBL" id="JAMQAW010000083">
    <property type="protein sequence ID" value="MCM2393661.1"/>
    <property type="molecule type" value="Genomic_DNA"/>
</dbReference>
<evidence type="ECO:0000259" key="6">
    <source>
        <dbReference type="PROSITE" id="PS50011"/>
    </source>
</evidence>
<dbReference type="Gene3D" id="3.30.200.20">
    <property type="entry name" value="Phosphorylase Kinase, domain 1"/>
    <property type="match status" value="1"/>
</dbReference>
<keyword evidence="1" id="KW-0808">Transferase</keyword>
<dbReference type="CDD" id="cd14014">
    <property type="entry name" value="STKc_PknB_like"/>
    <property type="match status" value="1"/>
</dbReference>
<dbReference type="InterPro" id="IPR017441">
    <property type="entry name" value="Protein_kinase_ATP_BS"/>
</dbReference>
<evidence type="ECO:0000256" key="1">
    <source>
        <dbReference type="ARBA" id="ARBA00022679"/>
    </source>
</evidence>
<dbReference type="PROSITE" id="PS50011">
    <property type="entry name" value="PROTEIN_KINASE_DOM"/>
    <property type="match status" value="1"/>
</dbReference>
<keyword evidence="3 7" id="KW-0418">Kinase</keyword>
<keyword evidence="4 5" id="KW-0067">ATP-binding</keyword>
<dbReference type="PROSITE" id="PS00108">
    <property type="entry name" value="PROTEIN_KINASE_ST"/>
    <property type="match status" value="1"/>
</dbReference>
<evidence type="ECO:0000256" key="3">
    <source>
        <dbReference type="ARBA" id="ARBA00022777"/>
    </source>
</evidence>
<evidence type="ECO:0000256" key="5">
    <source>
        <dbReference type="PROSITE-ProRule" id="PRU10141"/>
    </source>
</evidence>
<evidence type="ECO:0000256" key="4">
    <source>
        <dbReference type="ARBA" id="ARBA00022840"/>
    </source>
</evidence>
<dbReference type="Pfam" id="PF00069">
    <property type="entry name" value="Pkinase"/>
    <property type="match status" value="1"/>
</dbReference>
<sequence>MEALQPSDPDRVGGYRLVGRLGAGGMGQVFLGYSAGGRPVAVKLIRPEYGTDAGFRRSFAREVEAARRVGGFFTAQVVDADPYADRPWLVSAYVPGPSLHAAVAEHGALPTRALRVLAAGLAEALVAIHNCVLVHRDLKPGNVILAVDGPRVIDFGIARALEVTSQTATGVMCGTPAYMSPEQARGDTEISPASDVFSLGSVLAFASTGSAPFGDGHPAAVLYRVVQETPDLLLVDDGLRGLVTACLAKDPAARPTTTEILETFAGADASEDWLPQPVTTMISDVELDGDGDGLSDVDVAEGEIGGVETPRAGRQRRGLSRFIPTLRRGTVAVPPTVSNPSAIESGWNGLTWGATVSQFQARFPAAQQENGEWWVTGQGPESFCGIAMPTQYAFNDHGQLYLVVFYPEARDRERVSVAFLHTLGAPDGTTTRWTRGDVVVDVKVASVAVSITHLGFNAR</sequence>
<dbReference type="PANTHER" id="PTHR43289:SF34">
    <property type="entry name" value="SERINE_THREONINE-PROTEIN KINASE YBDM-RELATED"/>
    <property type="match status" value="1"/>
</dbReference>
<dbReference type="SUPFAM" id="SSF56112">
    <property type="entry name" value="Protein kinase-like (PK-like)"/>
    <property type="match status" value="1"/>
</dbReference>
<comment type="caution">
    <text evidence="7">The sequence shown here is derived from an EMBL/GenBank/DDBJ whole genome shotgun (WGS) entry which is preliminary data.</text>
</comment>
<dbReference type="GO" id="GO:0004674">
    <property type="term" value="F:protein serine/threonine kinase activity"/>
    <property type="evidence" value="ECO:0007669"/>
    <property type="project" value="UniProtKB-KW"/>
</dbReference>
<evidence type="ECO:0000313" key="7">
    <source>
        <dbReference type="EMBL" id="MCM2393661.1"/>
    </source>
</evidence>
<name>A0ABT0UYW1_9ACTN</name>
<feature type="binding site" evidence="5">
    <location>
        <position position="43"/>
    </location>
    <ligand>
        <name>ATP</name>
        <dbReference type="ChEBI" id="CHEBI:30616"/>
    </ligand>
</feature>
<keyword evidence="7" id="KW-0723">Serine/threonine-protein kinase</keyword>
<dbReference type="SMART" id="SM00220">
    <property type="entry name" value="S_TKc"/>
    <property type="match status" value="1"/>
</dbReference>
<evidence type="ECO:0000256" key="2">
    <source>
        <dbReference type="ARBA" id="ARBA00022741"/>
    </source>
</evidence>
<dbReference type="InterPro" id="IPR011009">
    <property type="entry name" value="Kinase-like_dom_sf"/>
</dbReference>
<dbReference type="RefSeq" id="WP_250923956.1">
    <property type="nucleotide sequence ID" value="NZ_JAMQAW010000083.1"/>
</dbReference>
<evidence type="ECO:0000313" key="8">
    <source>
        <dbReference type="Proteomes" id="UP001431429"/>
    </source>
</evidence>
<organism evidence="7 8">
    <name type="scientific">Streptomyces albipurpureus</name>
    <dbReference type="NCBI Taxonomy" id="2897419"/>
    <lineage>
        <taxon>Bacteria</taxon>
        <taxon>Bacillati</taxon>
        <taxon>Actinomycetota</taxon>
        <taxon>Actinomycetes</taxon>
        <taxon>Kitasatosporales</taxon>
        <taxon>Streptomycetaceae</taxon>
        <taxon>Streptomyces</taxon>
    </lineage>
</organism>
<protein>
    <submittedName>
        <fullName evidence="7">Serine/threonine protein kinase</fullName>
    </submittedName>
</protein>
<feature type="domain" description="Protein kinase" evidence="6">
    <location>
        <begin position="15"/>
        <end position="274"/>
    </location>
</feature>
<dbReference type="Gene3D" id="1.10.510.10">
    <property type="entry name" value="Transferase(Phosphotransferase) domain 1"/>
    <property type="match status" value="1"/>
</dbReference>
<proteinExistence type="predicted"/>
<reference evidence="7" key="1">
    <citation type="submission" date="2022-06" db="EMBL/GenBank/DDBJ databases">
        <title>Genome public.</title>
        <authorList>
            <person name="Sun Q."/>
        </authorList>
    </citation>
    <scope>NUCLEOTIDE SEQUENCE</scope>
    <source>
        <strain evidence="7">CWNU-1</strain>
    </source>
</reference>
<keyword evidence="8" id="KW-1185">Reference proteome</keyword>
<dbReference type="InterPro" id="IPR000719">
    <property type="entry name" value="Prot_kinase_dom"/>
</dbReference>